<comment type="similarity">
    <text evidence="2 6">Belongs to the peptidase S26 family.</text>
</comment>
<dbReference type="InterPro" id="IPR036286">
    <property type="entry name" value="LexA/Signal_pep-like_sf"/>
</dbReference>
<feature type="active site" evidence="5">
    <location>
        <position position="41"/>
    </location>
</feature>
<dbReference type="Pfam" id="PF10502">
    <property type="entry name" value="Peptidase_S26"/>
    <property type="match status" value="1"/>
</dbReference>
<dbReference type="EC" id="3.4.21.89" evidence="3 6"/>
<feature type="active site" evidence="5">
    <location>
        <position position="84"/>
    </location>
</feature>
<gene>
    <name evidence="8" type="ORF">A3A77_04195</name>
</gene>
<proteinExistence type="inferred from homology"/>
<evidence type="ECO:0000256" key="1">
    <source>
        <dbReference type="ARBA" id="ARBA00000677"/>
    </source>
</evidence>
<reference evidence="8 9" key="1">
    <citation type="journal article" date="2016" name="Nat. Commun.">
        <title>Thousands of microbial genomes shed light on interconnected biogeochemical processes in an aquifer system.</title>
        <authorList>
            <person name="Anantharaman K."/>
            <person name="Brown C.T."/>
            <person name="Hug L.A."/>
            <person name="Sharon I."/>
            <person name="Castelle C.J."/>
            <person name="Probst A.J."/>
            <person name="Thomas B.C."/>
            <person name="Singh A."/>
            <person name="Wilkins M.J."/>
            <person name="Karaoz U."/>
            <person name="Brodie E.L."/>
            <person name="Williams K.H."/>
            <person name="Hubbard S.S."/>
            <person name="Banfield J.F."/>
        </authorList>
    </citation>
    <scope>NUCLEOTIDE SEQUENCE [LARGE SCALE GENOMIC DNA]</scope>
</reference>
<dbReference type="PRINTS" id="PR00727">
    <property type="entry name" value="LEADERPTASE"/>
</dbReference>
<sequence>MFFKGLTSSIIDMLQTIVLAVSIFMVSYLFLVQPHQVKGPSMLPNFNDGEYLLTEKVSYRLGEPKRGDVIIFEAPQNKRDDYIKRIIGLPGETVSVSSGKVYVNGKLLQESYLPADFKTQPGAFLTENLQYKIPDGQYFVLGDNRSHSLDSRALGPIKKKTIVGRAWLVYWPMNLTGFVPKVVYAGM</sequence>
<evidence type="ECO:0000256" key="5">
    <source>
        <dbReference type="PIRSR" id="PIRSR600223-1"/>
    </source>
</evidence>
<dbReference type="PANTHER" id="PTHR43390">
    <property type="entry name" value="SIGNAL PEPTIDASE I"/>
    <property type="match status" value="1"/>
</dbReference>
<comment type="catalytic activity">
    <reaction evidence="1 6">
        <text>Cleavage of hydrophobic, N-terminal signal or leader sequences from secreted and periplasmic proteins.</text>
        <dbReference type="EC" id="3.4.21.89"/>
    </reaction>
</comment>
<comment type="caution">
    <text evidence="8">The sequence shown here is derived from an EMBL/GenBank/DDBJ whole genome shotgun (WGS) entry which is preliminary data.</text>
</comment>
<dbReference type="GO" id="GO:0006465">
    <property type="term" value="P:signal peptide processing"/>
    <property type="evidence" value="ECO:0007669"/>
    <property type="project" value="InterPro"/>
</dbReference>
<keyword evidence="6" id="KW-0472">Membrane</keyword>
<dbReference type="InterPro" id="IPR000223">
    <property type="entry name" value="Pept_S26A_signal_pept_1"/>
</dbReference>
<keyword evidence="6" id="KW-0645">Protease</keyword>
<evidence type="ECO:0000259" key="7">
    <source>
        <dbReference type="Pfam" id="PF10502"/>
    </source>
</evidence>
<dbReference type="Proteomes" id="UP000178659">
    <property type="component" value="Unassembled WGS sequence"/>
</dbReference>
<keyword evidence="4 6" id="KW-0378">Hydrolase</keyword>
<dbReference type="NCBIfam" id="TIGR02227">
    <property type="entry name" value="sigpep_I_bact"/>
    <property type="match status" value="1"/>
</dbReference>
<protein>
    <recommendedName>
        <fullName evidence="3 6">Signal peptidase I</fullName>
        <ecNumber evidence="3 6">3.4.21.89</ecNumber>
    </recommendedName>
</protein>
<feature type="transmembrane region" description="Helical" evidence="6">
    <location>
        <begin position="13"/>
        <end position="32"/>
    </location>
</feature>
<organism evidence="8 9">
    <name type="scientific">Candidatus Blackburnbacteria bacterium RIFCSPLOWO2_01_FULL_40_20</name>
    <dbReference type="NCBI Taxonomy" id="1797519"/>
    <lineage>
        <taxon>Bacteria</taxon>
        <taxon>Candidatus Blackburniibacteriota</taxon>
    </lineage>
</organism>
<evidence type="ECO:0000313" key="9">
    <source>
        <dbReference type="Proteomes" id="UP000178659"/>
    </source>
</evidence>
<evidence type="ECO:0000256" key="6">
    <source>
        <dbReference type="RuleBase" id="RU362042"/>
    </source>
</evidence>
<accession>A0A1G1VDN4</accession>
<dbReference type="EMBL" id="MHCC01000013">
    <property type="protein sequence ID" value="OGY13560.1"/>
    <property type="molecule type" value="Genomic_DNA"/>
</dbReference>
<dbReference type="CDD" id="cd06530">
    <property type="entry name" value="S26_SPase_I"/>
    <property type="match status" value="1"/>
</dbReference>
<dbReference type="AlphaFoldDB" id="A0A1G1VDN4"/>
<evidence type="ECO:0000313" key="8">
    <source>
        <dbReference type="EMBL" id="OGY13560.1"/>
    </source>
</evidence>
<dbReference type="InterPro" id="IPR019533">
    <property type="entry name" value="Peptidase_S26"/>
</dbReference>
<dbReference type="GO" id="GO:0016020">
    <property type="term" value="C:membrane"/>
    <property type="evidence" value="ECO:0007669"/>
    <property type="project" value="UniProtKB-SubCell"/>
</dbReference>
<evidence type="ECO:0000256" key="2">
    <source>
        <dbReference type="ARBA" id="ARBA00009370"/>
    </source>
</evidence>
<evidence type="ECO:0000256" key="4">
    <source>
        <dbReference type="ARBA" id="ARBA00022801"/>
    </source>
</evidence>
<dbReference type="PANTHER" id="PTHR43390:SF1">
    <property type="entry name" value="CHLOROPLAST PROCESSING PEPTIDASE"/>
    <property type="match status" value="1"/>
</dbReference>
<dbReference type="GO" id="GO:0009003">
    <property type="term" value="F:signal peptidase activity"/>
    <property type="evidence" value="ECO:0007669"/>
    <property type="project" value="UniProtKB-EC"/>
</dbReference>
<dbReference type="InterPro" id="IPR019758">
    <property type="entry name" value="Pept_S26A_signal_pept_1_CS"/>
</dbReference>
<dbReference type="PROSITE" id="PS00760">
    <property type="entry name" value="SPASE_I_2"/>
    <property type="match status" value="1"/>
</dbReference>
<dbReference type="InterPro" id="IPR019757">
    <property type="entry name" value="Pept_S26A_signal_pept_1_Lys-AS"/>
</dbReference>
<dbReference type="Gene3D" id="2.10.109.10">
    <property type="entry name" value="Umud Fragment, subunit A"/>
    <property type="match status" value="1"/>
</dbReference>
<name>A0A1G1VDN4_9BACT</name>
<dbReference type="GO" id="GO:0004252">
    <property type="term" value="F:serine-type endopeptidase activity"/>
    <property type="evidence" value="ECO:0007669"/>
    <property type="project" value="InterPro"/>
</dbReference>
<keyword evidence="6" id="KW-1133">Transmembrane helix</keyword>
<dbReference type="SUPFAM" id="SSF51306">
    <property type="entry name" value="LexA/Signal peptidase"/>
    <property type="match status" value="1"/>
</dbReference>
<feature type="domain" description="Peptidase S26" evidence="7">
    <location>
        <begin position="11"/>
        <end position="171"/>
    </location>
</feature>
<comment type="subcellular location">
    <subcellularLocation>
        <location evidence="6">Membrane</location>
        <topology evidence="6">Single-pass type II membrane protein</topology>
    </subcellularLocation>
</comment>
<keyword evidence="6" id="KW-0812">Transmembrane</keyword>
<evidence type="ECO:0000256" key="3">
    <source>
        <dbReference type="ARBA" id="ARBA00013208"/>
    </source>
</evidence>
<dbReference type="PROSITE" id="PS00761">
    <property type="entry name" value="SPASE_I_3"/>
    <property type="match status" value="1"/>
</dbReference>